<reference evidence="2 3" key="1">
    <citation type="submission" date="2021-06" db="EMBL/GenBank/DDBJ databases">
        <title>Caerostris extrusa draft genome.</title>
        <authorList>
            <person name="Kono N."/>
            <person name="Arakawa K."/>
        </authorList>
    </citation>
    <scope>NUCLEOTIDE SEQUENCE [LARGE SCALE GENOMIC DNA]</scope>
</reference>
<dbReference type="Proteomes" id="UP001054945">
    <property type="component" value="Unassembled WGS sequence"/>
</dbReference>
<accession>A0AAV4NAW0</accession>
<comment type="caution">
    <text evidence="2">The sequence shown here is derived from an EMBL/GenBank/DDBJ whole genome shotgun (WGS) entry which is preliminary data.</text>
</comment>
<keyword evidence="1" id="KW-0812">Transmembrane</keyword>
<sequence>MIVPLWSSEGDKGVQQSNRELRRRCQHRGRRSGFHLWGRIPRTLGERTRDARPPSSIMRAISATYLLHVIPLSSGYLLAALLKHSY</sequence>
<keyword evidence="1" id="KW-0472">Membrane</keyword>
<evidence type="ECO:0000313" key="2">
    <source>
        <dbReference type="EMBL" id="GIX80816.1"/>
    </source>
</evidence>
<gene>
    <name evidence="2" type="ORF">CEXT_653551</name>
</gene>
<keyword evidence="1" id="KW-1133">Transmembrane helix</keyword>
<evidence type="ECO:0000313" key="3">
    <source>
        <dbReference type="Proteomes" id="UP001054945"/>
    </source>
</evidence>
<feature type="transmembrane region" description="Helical" evidence="1">
    <location>
        <begin position="57"/>
        <end position="82"/>
    </location>
</feature>
<keyword evidence="3" id="KW-1185">Reference proteome</keyword>
<evidence type="ECO:0000256" key="1">
    <source>
        <dbReference type="SAM" id="Phobius"/>
    </source>
</evidence>
<organism evidence="2 3">
    <name type="scientific">Caerostris extrusa</name>
    <name type="common">Bark spider</name>
    <name type="synonym">Caerostris bankana</name>
    <dbReference type="NCBI Taxonomy" id="172846"/>
    <lineage>
        <taxon>Eukaryota</taxon>
        <taxon>Metazoa</taxon>
        <taxon>Ecdysozoa</taxon>
        <taxon>Arthropoda</taxon>
        <taxon>Chelicerata</taxon>
        <taxon>Arachnida</taxon>
        <taxon>Araneae</taxon>
        <taxon>Araneomorphae</taxon>
        <taxon>Entelegynae</taxon>
        <taxon>Araneoidea</taxon>
        <taxon>Araneidae</taxon>
        <taxon>Caerostris</taxon>
    </lineage>
</organism>
<dbReference type="AlphaFoldDB" id="A0AAV4NAW0"/>
<name>A0AAV4NAW0_CAEEX</name>
<proteinExistence type="predicted"/>
<dbReference type="EMBL" id="BPLR01020626">
    <property type="protein sequence ID" value="GIX80816.1"/>
    <property type="molecule type" value="Genomic_DNA"/>
</dbReference>
<protein>
    <submittedName>
        <fullName evidence="2">Uncharacterized protein</fullName>
    </submittedName>
</protein>